<dbReference type="EMBL" id="JABSTQ010005729">
    <property type="protein sequence ID" value="KAG0438645.1"/>
    <property type="molecule type" value="Genomic_DNA"/>
</dbReference>
<sequence>VSLEHIKKMCELDEQHKLKLLPGLKLKDLNPNHFEEKKNGFSSCLVKPQRQCSHKMISRAIKTALSDFCPQKVYEAKVFLKNFKEMFSLLIILDKLSQGMWKPVQTGVLISTEAAFHLRNYFLNQQGFKYVFLSRFSQDILENLYSTTRRKTPNPRAREFRSAFRIIVLAQFFQPIRQGEYAVDDSVHLMDFLCKCTDLAEDHGEILND</sequence>
<gene>
    <name evidence="1" type="ORF">HPB47_016930</name>
</gene>
<protein>
    <submittedName>
        <fullName evidence="1">Uncharacterized protein</fullName>
    </submittedName>
</protein>
<reference evidence="1 2" key="1">
    <citation type="journal article" date="2020" name="Cell">
        <title>Large-Scale Comparative Analyses of Tick Genomes Elucidate Their Genetic Diversity and Vector Capacities.</title>
        <authorList>
            <consortium name="Tick Genome and Microbiome Consortium (TIGMIC)"/>
            <person name="Jia N."/>
            <person name="Wang J."/>
            <person name="Shi W."/>
            <person name="Du L."/>
            <person name="Sun Y."/>
            <person name="Zhan W."/>
            <person name="Jiang J.F."/>
            <person name="Wang Q."/>
            <person name="Zhang B."/>
            <person name="Ji P."/>
            <person name="Bell-Sakyi L."/>
            <person name="Cui X.M."/>
            <person name="Yuan T.T."/>
            <person name="Jiang B.G."/>
            <person name="Yang W.F."/>
            <person name="Lam T.T."/>
            <person name="Chang Q.C."/>
            <person name="Ding S.J."/>
            <person name="Wang X.J."/>
            <person name="Zhu J.G."/>
            <person name="Ruan X.D."/>
            <person name="Zhao L."/>
            <person name="Wei J.T."/>
            <person name="Ye R.Z."/>
            <person name="Que T.C."/>
            <person name="Du C.H."/>
            <person name="Zhou Y.H."/>
            <person name="Cheng J.X."/>
            <person name="Dai P.F."/>
            <person name="Guo W.B."/>
            <person name="Han X.H."/>
            <person name="Huang E.J."/>
            <person name="Li L.F."/>
            <person name="Wei W."/>
            <person name="Gao Y.C."/>
            <person name="Liu J.Z."/>
            <person name="Shao H.Z."/>
            <person name="Wang X."/>
            <person name="Wang C.C."/>
            <person name="Yang T.C."/>
            <person name="Huo Q.B."/>
            <person name="Li W."/>
            <person name="Chen H.Y."/>
            <person name="Chen S.E."/>
            <person name="Zhou L.G."/>
            <person name="Ni X.B."/>
            <person name="Tian J.H."/>
            <person name="Sheng Y."/>
            <person name="Liu T."/>
            <person name="Pan Y.S."/>
            <person name="Xia L.Y."/>
            <person name="Li J."/>
            <person name="Zhao F."/>
            <person name="Cao W.C."/>
        </authorList>
    </citation>
    <scope>NUCLEOTIDE SEQUENCE [LARGE SCALE GENOMIC DNA]</scope>
    <source>
        <strain evidence="1">Iper-2018</strain>
    </source>
</reference>
<keyword evidence="2" id="KW-1185">Reference proteome</keyword>
<accession>A0AC60QPN1</accession>
<evidence type="ECO:0000313" key="1">
    <source>
        <dbReference type="EMBL" id="KAG0438645.1"/>
    </source>
</evidence>
<feature type="non-terminal residue" evidence="1">
    <location>
        <position position="1"/>
    </location>
</feature>
<name>A0AC60QPN1_IXOPE</name>
<dbReference type="Proteomes" id="UP000805193">
    <property type="component" value="Unassembled WGS sequence"/>
</dbReference>
<comment type="caution">
    <text evidence="1">The sequence shown here is derived from an EMBL/GenBank/DDBJ whole genome shotgun (WGS) entry which is preliminary data.</text>
</comment>
<evidence type="ECO:0000313" key="2">
    <source>
        <dbReference type="Proteomes" id="UP000805193"/>
    </source>
</evidence>
<proteinExistence type="predicted"/>
<organism evidence="1 2">
    <name type="scientific">Ixodes persulcatus</name>
    <name type="common">Taiga tick</name>
    <dbReference type="NCBI Taxonomy" id="34615"/>
    <lineage>
        <taxon>Eukaryota</taxon>
        <taxon>Metazoa</taxon>
        <taxon>Ecdysozoa</taxon>
        <taxon>Arthropoda</taxon>
        <taxon>Chelicerata</taxon>
        <taxon>Arachnida</taxon>
        <taxon>Acari</taxon>
        <taxon>Parasitiformes</taxon>
        <taxon>Ixodida</taxon>
        <taxon>Ixodoidea</taxon>
        <taxon>Ixodidae</taxon>
        <taxon>Ixodinae</taxon>
        <taxon>Ixodes</taxon>
    </lineage>
</organism>